<keyword evidence="1" id="KW-0812">Transmembrane</keyword>
<name>A0A2N1MRM4_9GLOM</name>
<dbReference type="EMBL" id="LLXL01001472">
    <property type="protein sequence ID" value="PKK64286.1"/>
    <property type="molecule type" value="Genomic_DNA"/>
</dbReference>
<dbReference type="VEuPathDB" id="FungiDB:RhiirA1_480839"/>
<reference evidence="2 3" key="2">
    <citation type="submission" date="2017-10" db="EMBL/GenBank/DDBJ databases">
        <title>Extensive intraspecific genome diversity in a model arbuscular mycorrhizal fungus.</title>
        <authorList>
            <person name="Chen E.C.H."/>
            <person name="Morin E."/>
            <person name="Baudet D."/>
            <person name="Noel J."/>
            <person name="Ndikumana S."/>
            <person name="Charron P."/>
            <person name="St-Onge C."/>
            <person name="Giorgi J."/>
            <person name="Grigoriev I.V."/>
            <person name="Roux C."/>
            <person name="Martin F.M."/>
            <person name="Corradi N."/>
        </authorList>
    </citation>
    <scope>NUCLEOTIDE SEQUENCE [LARGE SCALE GENOMIC DNA]</scope>
    <source>
        <strain evidence="2 3">C2</strain>
    </source>
</reference>
<keyword evidence="1" id="KW-1133">Transmembrane helix</keyword>
<keyword evidence="1" id="KW-0472">Membrane</keyword>
<evidence type="ECO:0000256" key="1">
    <source>
        <dbReference type="SAM" id="Phobius"/>
    </source>
</evidence>
<comment type="caution">
    <text evidence="2">The sequence shown here is derived from an EMBL/GenBank/DDBJ whole genome shotgun (WGS) entry which is preliminary data.</text>
</comment>
<organism evidence="2 3">
    <name type="scientific">Rhizophagus irregularis</name>
    <dbReference type="NCBI Taxonomy" id="588596"/>
    <lineage>
        <taxon>Eukaryota</taxon>
        <taxon>Fungi</taxon>
        <taxon>Fungi incertae sedis</taxon>
        <taxon>Mucoromycota</taxon>
        <taxon>Glomeromycotina</taxon>
        <taxon>Glomeromycetes</taxon>
        <taxon>Glomerales</taxon>
        <taxon>Glomeraceae</taxon>
        <taxon>Rhizophagus</taxon>
    </lineage>
</organism>
<dbReference type="VEuPathDB" id="FungiDB:RhiirFUN_021288"/>
<evidence type="ECO:0000313" key="2">
    <source>
        <dbReference type="EMBL" id="PKK64286.1"/>
    </source>
</evidence>
<reference evidence="2 3" key="1">
    <citation type="submission" date="2016-04" db="EMBL/GenBank/DDBJ databases">
        <title>Genome analyses suggest a sexual origin of heterokaryosis in a supposedly ancient asexual fungus.</title>
        <authorList>
            <person name="Ropars J."/>
            <person name="Sedzielewska K."/>
            <person name="Noel J."/>
            <person name="Charron P."/>
            <person name="Farinelli L."/>
            <person name="Marton T."/>
            <person name="Kruger M."/>
            <person name="Pelin A."/>
            <person name="Brachmann A."/>
            <person name="Corradi N."/>
        </authorList>
    </citation>
    <scope>NUCLEOTIDE SEQUENCE [LARGE SCALE GENOMIC DNA]</scope>
    <source>
        <strain evidence="2 3">C2</strain>
    </source>
</reference>
<evidence type="ECO:0000313" key="3">
    <source>
        <dbReference type="Proteomes" id="UP000233469"/>
    </source>
</evidence>
<protein>
    <submittedName>
        <fullName evidence="2">Uncharacterized protein</fullName>
    </submittedName>
</protein>
<gene>
    <name evidence="2" type="ORF">RhiirC2_787713</name>
</gene>
<accession>A0A2N1MRM4</accession>
<dbReference type="AlphaFoldDB" id="A0A2N1MRM4"/>
<sequence length="213" mass="24820">MKHILHCSDHYFNLQVCDLPLESYTCEMYYNDVRISNNNYLDIAYEEVNSILQKMSSALITIFSGYELIGIAVGIVICKYLYQKATNSSDYTTYLSFLELPKLPGHSNNINQNLAVEFKKTFVEQHLEVADKFHNCMTLIYETDLDLNDESEVTSSLKEENQMKYNNEVMTYNETLNKELLSNKVLEKKIREWSGYLLVTEKFLTAQVGLYYN</sequence>
<dbReference type="VEuPathDB" id="FungiDB:FUN_009494"/>
<dbReference type="Proteomes" id="UP000233469">
    <property type="component" value="Unassembled WGS sequence"/>
</dbReference>
<feature type="transmembrane region" description="Helical" evidence="1">
    <location>
        <begin position="58"/>
        <end position="82"/>
    </location>
</feature>
<proteinExistence type="predicted"/>